<keyword evidence="3" id="KW-1185">Reference proteome</keyword>
<evidence type="ECO:0000256" key="1">
    <source>
        <dbReference type="SAM" id="MobiDB-lite"/>
    </source>
</evidence>
<dbReference type="EMBL" id="JARBHB010000003">
    <property type="protein sequence ID" value="KAJ8888456.1"/>
    <property type="molecule type" value="Genomic_DNA"/>
</dbReference>
<proteinExistence type="predicted"/>
<reference evidence="2 3" key="1">
    <citation type="submission" date="2023-02" db="EMBL/GenBank/DDBJ databases">
        <title>LHISI_Scaffold_Assembly.</title>
        <authorList>
            <person name="Stuart O.P."/>
            <person name="Cleave R."/>
            <person name="Magrath M.J.L."/>
            <person name="Mikheyev A.S."/>
        </authorList>
    </citation>
    <scope>NUCLEOTIDE SEQUENCE [LARGE SCALE GENOMIC DNA]</scope>
    <source>
        <strain evidence="2">Daus_M_001</strain>
        <tissue evidence="2">Leg muscle</tissue>
    </source>
</reference>
<feature type="region of interest" description="Disordered" evidence="1">
    <location>
        <begin position="218"/>
        <end position="243"/>
    </location>
</feature>
<evidence type="ECO:0000313" key="2">
    <source>
        <dbReference type="EMBL" id="KAJ8888456.1"/>
    </source>
</evidence>
<organism evidence="2 3">
    <name type="scientific">Dryococelus australis</name>
    <dbReference type="NCBI Taxonomy" id="614101"/>
    <lineage>
        <taxon>Eukaryota</taxon>
        <taxon>Metazoa</taxon>
        <taxon>Ecdysozoa</taxon>
        <taxon>Arthropoda</taxon>
        <taxon>Hexapoda</taxon>
        <taxon>Insecta</taxon>
        <taxon>Pterygota</taxon>
        <taxon>Neoptera</taxon>
        <taxon>Polyneoptera</taxon>
        <taxon>Phasmatodea</taxon>
        <taxon>Verophasmatodea</taxon>
        <taxon>Anareolatae</taxon>
        <taxon>Phasmatidae</taxon>
        <taxon>Eurycanthinae</taxon>
        <taxon>Dryococelus</taxon>
    </lineage>
</organism>
<feature type="compositionally biased region" description="Basic and acidic residues" evidence="1">
    <location>
        <begin position="56"/>
        <end position="68"/>
    </location>
</feature>
<gene>
    <name evidence="2" type="ORF">PR048_007946</name>
</gene>
<dbReference type="Proteomes" id="UP001159363">
    <property type="component" value="Chromosome 3"/>
</dbReference>
<evidence type="ECO:0000313" key="3">
    <source>
        <dbReference type="Proteomes" id="UP001159363"/>
    </source>
</evidence>
<protein>
    <submittedName>
        <fullName evidence="2">Uncharacterized protein</fullName>
    </submittedName>
</protein>
<feature type="compositionally biased region" description="Basic residues" evidence="1">
    <location>
        <begin position="69"/>
        <end position="78"/>
    </location>
</feature>
<name>A0ABQ9HWI8_9NEOP</name>
<feature type="compositionally biased region" description="Acidic residues" evidence="1">
    <location>
        <begin position="222"/>
        <end position="236"/>
    </location>
</feature>
<accession>A0ABQ9HWI8</accession>
<sequence>MQMGQRTGEPRENPGVAAVPANVHHVKTSPANNVSPCGMWDRNEDLRSMGGAEECRWGRERKSPEKTPHRGSARNIRHLRTPGGGKACWYHLRECTHSLIGWRVDCRALIGEWRSGMLLGRTAILSTCSAERHRLVLFPLAKIRGLNPVRLGGGEQSSRSVTAVPDSEELWASVSERSRGKKEASPECSLYREQPLLNVGSFRRVPRSFYLVHVETGRQEVEDGGPSEDSVDDDGADVPPQCVVPSRPRDARRLIRLRSDGAPQLVVLLLPLHAAVLEPYLDLALGQAERVRDLDAAPPGQVPVVVELLLQLQRLEARVRLAGSLVLLWRACGKHRNIRRENHLGTPSAGDKSIYKYHTIDKHTQAEWSDGSFDVGAAASQVRFLVGSPPDFCMWGSCRTMPPLIDGLPRGSPVPPPLHSVAAPYSPRFTLIGSQELGVKGRPTLFILTQSLFFKSKSAHSLIGFAKFWKHASCLIGYCELWNIPYWLS</sequence>
<comment type="caution">
    <text evidence="2">The sequence shown here is derived from an EMBL/GenBank/DDBJ whole genome shotgun (WGS) entry which is preliminary data.</text>
</comment>
<feature type="region of interest" description="Disordered" evidence="1">
    <location>
        <begin position="56"/>
        <end position="78"/>
    </location>
</feature>